<evidence type="ECO:0000313" key="2">
    <source>
        <dbReference type="EMBL" id="GJN25108.1"/>
    </source>
</evidence>
<organism evidence="2 3">
    <name type="scientific">Eleusine coracana subsp. coracana</name>
    <dbReference type="NCBI Taxonomy" id="191504"/>
    <lineage>
        <taxon>Eukaryota</taxon>
        <taxon>Viridiplantae</taxon>
        <taxon>Streptophyta</taxon>
        <taxon>Embryophyta</taxon>
        <taxon>Tracheophyta</taxon>
        <taxon>Spermatophyta</taxon>
        <taxon>Magnoliopsida</taxon>
        <taxon>Liliopsida</taxon>
        <taxon>Poales</taxon>
        <taxon>Poaceae</taxon>
        <taxon>PACMAD clade</taxon>
        <taxon>Chloridoideae</taxon>
        <taxon>Cynodonteae</taxon>
        <taxon>Eleusininae</taxon>
        <taxon>Eleusine</taxon>
    </lineage>
</organism>
<dbReference type="Proteomes" id="UP001054889">
    <property type="component" value="Unassembled WGS sequence"/>
</dbReference>
<protein>
    <submittedName>
        <fullName evidence="2">Uncharacterized protein</fullName>
    </submittedName>
</protein>
<dbReference type="EMBL" id="BQKI01000078">
    <property type="protein sequence ID" value="GJN25108.1"/>
    <property type="molecule type" value="Genomic_DNA"/>
</dbReference>
<proteinExistence type="predicted"/>
<feature type="compositionally biased region" description="Basic and acidic residues" evidence="1">
    <location>
        <begin position="1"/>
        <end position="10"/>
    </location>
</feature>
<gene>
    <name evidence="2" type="primary">gb12895</name>
    <name evidence="2" type="ORF">PR202_gb12895</name>
</gene>
<comment type="caution">
    <text evidence="2">The sequence shown here is derived from an EMBL/GenBank/DDBJ whole genome shotgun (WGS) entry which is preliminary data.</text>
</comment>
<dbReference type="AlphaFoldDB" id="A0AAV5ENZ0"/>
<evidence type="ECO:0000256" key="1">
    <source>
        <dbReference type="SAM" id="MobiDB-lite"/>
    </source>
</evidence>
<feature type="region of interest" description="Disordered" evidence="1">
    <location>
        <begin position="1"/>
        <end position="23"/>
    </location>
</feature>
<keyword evidence="3" id="KW-1185">Reference proteome</keyword>
<accession>A0AAV5ENZ0</accession>
<reference evidence="2" key="1">
    <citation type="journal article" date="2018" name="DNA Res.">
        <title>Multiple hybrid de novo genome assembly of finger millet, an orphan allotetraploid crop.</title>
        <authorList>
            <person name="Hatakeyama M."/>
            <person name="Aluri S."/>
            <person name="Balachadran M.T."/>
            <person name="Sivarajan S.R."/>
            <person name="Patrignani A."/>
            <person name="Gruter S."/>
            <person name="Poveda L."/>
            <person name="Shimizu-Inatsugi R."/>
            <person name="Baeten J."/>
            <person name="Francoijs K.J."/>
            <person name="Nataraja K.N."/>
            <person name="Reddy Y.A.N."/>
            <person name="Phadnis S."/>
            <person name="Ravikumar R.L."/>
            <person name="Schlapbach R."/>
            <person name="Sreeman S.M."/>
            <person name="Shimizu K.K."/>
        </authorList>
    </citation>
    <scope>NUCLEOTIDE SEQUENCE</scope>
</reference>
<evidence type="ECO:0000313" key="3">
    <source>
        <dbReference type="Proteomes" id="UP001054889"/>
    </source>
</evidence>
<name>A0AAV5ENZ0_ELECO</name>
<sequence>MSRGPDSRGRELRRRRRLPASMSEVQAQLHRLCARAAPKRRANTTVAAFTHEAASRQCATASTQPAGQVVALPPSLHAGGLASDMTSLHLLRARQLSIER</sequence>
<reference evidence="2" key="2">
    <citation type="submission" date="2021-12" db="EMBL/GenBank/DDBJ databases">
        <title>Resequencing data analysis of finger millet.</title>
        <authorList>
            <person name="Hatakeyama M."/>
            <person name="Aluri S."/>
            <person name="Balachadran M.T."/>
            <person name="Sivarajan S.R."/>
            <person name="Poveda L."/>
            <person name="Shimizu-Inatsugi R."/>
            <person name="Schlapbach R."/>
            <person name="Sreeman S.M."/>
            <person name="Shimizu K.K."/>
        </authorList>
    </citation>
    <scope>NUCLEOTIDE SEQUENCE</scope>
</reference>